<dbReference type="SUPFAM" id="SSF54534">
    <property type="entry name" value="FKBP-like"/>
    <property type="match status" value="1"/>
</dbReference>
<feature type="domain" description="PPIase FKBP-type" evidence="7">
    <location>
        <begin position="531"/>
        <end position="618"/>
    </location>
</feature>
<dbReference type="Proteomes" id="UP001428341">
    <property type="component" value="Unassembled WGS sequence"/>
</dbReference>
<comment type="caution">
    <text evidence="8">The sequence shown here is derived from an EMBL/GenBank/DDBJ whole genome shotgun (WGS) entry which is preliminary data.</text>
</comment>
<dbReference type="EMBL" id="JBCGBO010000005">
    <property type="protein sequence ID" value="KAK9199889.1"/>
    <property type="molecule type" value="Genomic_DNA"/>
</dbReference>
<feature type="region of interest" description="Disordered" evidence="6">
    <location>
        <begin position="446"/>
        <end position="489"/>
    </location>
</feature>
<proteinExistence type="predicted"/>
<feature type="compositionally biased region" description="Basic and acidic residues" evidence="6">
    <location>
        <begin position="200"/>
        <end position="213"/>
    </location>
</feature>
<evidence type="ECO:0000256" key="3">
    <source>
        <dbReference type="ARBA" id="ARBA00023110"/>
    </source>
</evidence>
<feature type="compositionally biased region" description="Basic and acidic residues" evidence="6">
    <location>
        <begin position="135"/>
        <end position="145"/>
    </location>
</feature>
<feature type="compositionally biased region" description="Basic and acidic residues" evidence="6">
    <location>
        <begin position="266"/>
        <end position="280"/>
    </location>
</feature>
<dbReference type="Gene3D" id="2.60.120.340">
    <property type="entry name" value="Nucleoplasmin core domain"/>
    <property type="match status" value="1"/>
</dbReference>
<evidence type="ECO:0000256" key="1">
    <source>
        <dbReference type="ARBA" id="ARBA00000971"/>
    </source>
</evidence>
<dbReference type="Pfam" id="PF00254">
    <property type="entry name" value="FKBP_C"/>
    <property type="match status" value="1"/>
</dbReference>
<dbReference type="Pfam" id="PF17800">
    <property type="entry name" value="NPL"/>
    <property type="match status" value="1"/>
</dbReference>
<sequence length="619" mass="68008">MAFWGVEVKPGKPFTHTADDVRGRLHISQATLGIGTAPKKSVVQCNVGDKSPVFLCSLFPEKAESCQLNLEFEEADEVVFSVIGPQSVHLTGYFLGASGQRYNLNDESYPLLGSGKIVFPYAERESYGEDIADTETERSTGHSDEDKYDDSFINDADLEIIPPSPVSGGGEIEEIPDRQKGSRRRLGKKNQLSGSDEDGSAQKEIEEIPDRQKGSHRRLRKNYQLIESDDDVSAQKQMLADGSTAAAASDGESEDMQPISSLCKVSSDKQENIETRENNVRKSGGTSTDEAKDEGNCFILSEERSDDDVNGEPKRSDMCDSVLPSAEVGLENGAKPKKKKKVQSKEGTQVEEKGLQNDTETDKIIQNLPVPNEENQKTSNHVENVGSVNNAKPKKRKRKEQQKSLEADSVDCTNVIKGDKALHDEVKHDRMGQDTPGRVEQNEQQVTDVIPGNDVDQSVAELQPEKKKKKKKRRTEEDGKDSNMETHPLSMDAMSGSVMVTENSSAEGKLSQLRTLPNGLVIQNLGTGKPDGKISVLYTGKLKENGQVFDSNLGSTPLKFHLGGKEVIEGLNVGLEGMHVGEKRRLLIPPSLGYGSDDSKNIPPYSWLEFDVDLVKVHR</sequence>
<protein>
    <recommendedName>
        <fullName evidence="2 5">peptidylprolyl isomerase</fullName>
        <ecNumber evidence="2 5">5.2.1.8</ecNumber>
    </recommendedName>
</protein>
<feature type="region of interest" description="Disordered" evidence="6">
    <location>
        <begin position="421"/>
        <end position="440"/>
    </location>
</feature>
<reference evidence="8 9" key="1">
    <citation type="submission" date="2024-05" db="EMBL/GenBank/DDBJ databases">
        <title>Haplotype-resolved chromosome-level genome assembly of Huyou (Citrus changshanensis).</title>
        <authorList>
            <person name="Miao C."/>
            <person name="Chen W."/>
            <person name="Wu Y."/>
            <person name="Wang L."/>
            <person name="Zhao S."/>
            <person name="Grierson D."/>
            <person name="Xu C."/>
            <person name="Chen K."/>
        </authorList>
    </citation>
    <scope>NUCLEOTIDE SEQUENCE [LARGE SCALE GENOMIC DNA]</scope>
    <source>
        <strain evidence="8">01-14</strain>
        <tissue evidence="8">Leaf</tissue>
    </source>
</reference>
<feature type="region of interest" description="Disordered" evidence="6">
    <location>
        <begin position="128"/>
        <end position="411"/>
    </location>
</feature>
<dbReference type="GO" id="GO:0003755">
    <property type="term" value="F:peptidyl-prolyl cis-trans isomerase activity"/>
    <property type="evidence" value="ECO:0007669"/>
    <property type="project" value="UniProtKB-KW"/>
</dbReference>
<feature type="compositionally biased region" description="Low complexity" evidence="6">
    <location>
        <begin position="240"/>
        <end position="250"/>
    </location>
</feature>
<keyword evidence="3 5" id="KW-0697">Rotamase</keyword>
<dbReference type="Gene3D" id="3.10.50.40">
    <property type="match status" value="1"/>
</dbReference>
<feature type="compositionally biased region" description="Basic and acidic residues" evidence="6">
    <location>
        <begin position="421"/>
        <end position="432"/>
    </location>
</feature>
<keyword evidence="9" id="KW-1185">Reference proteome</keyword>
<evidence type="ECO:0000256" key="6">
    <source>
        <dbReference type="SAM" id="MobiDB-lite"/>
    </source>
</evidence>
<feature type="compositionally biased region" description="Basic and acidic residues" evidence="6">
    <location>
        <begin position="348"/>
        <end position="363"/>
    </location>
</feature>
<evidence type="ECO:0000313" key="8">
    <source>
        <dbReference type="EMBL" id="KAK9199889.1"/>
    </source>
</evidence>
<name>A0AAP0M872_9ROSI</name>
<dbReference type="PANTHER" id="PTHR43811:SF19">
    <property type="entry name" value="39 KDA FK506-BINDING NUCLEAR PROTEIN"/>
    <property type="match status" value="1"/>
</dbReference>
<dbReference type="AlphaFoldDB" id="A0AAP0M872"/>
<evidence type="ECO:0000313" key="9">
    <source>
        <dbReference type="Proteomes" id="UP001428341"/>
    </source>
</evidence>
<evidence type="ECO:0000256" key="4">
    <source>
        <dbReference type="ARBA" id="ARBA00023235"/>
    </source>
</evidence>
<dbReference type="PANTHER" id="PTHR43811">
    <property type="entry name" value="FKBP-TYPE PEPTIDYL-PROLYL CIS-TRANS ISOMERASE FKPA"/>
    <property type="match status" value="1"/>
</dbReference>
<dbReference type="InterPro" id="IPR046357">
    <property type="entry name" value="PPIase_dom_sf"/>
</dbReference>
<dbReference type="EC" id="5.2.1.8" evidence="2 5"/>
<dbReference type="InterPro" id="IPR041232">
    <property type="entry name" value="NPL"/>
</dbReference>
<feature type="compositionally biased region" description="Polar residues" evidence="6">
    <location>
        <begin position="377"/>
        <end position="390"/>
    </location>
</feature>
<evidence type="ECO:0000256" key="5">
    <source>
        <dbReference type="PROSITE-ProRule" id="PRU00277"/>
    </source>
</evidence>
<dbReference type="InterPro" id="IPR001179">
    <property type="entry name" value="PPIase_FKBP_dom"/>
</dbReference>
<feature type="compositionally biased region" description="Basic and acidic residues" evidence="6">
    <location>
        <begin position="474"/>
        <end position="484"/>
    </location>
</feature>
<gene>
    <name evidence="8" type="ORF">WN944_015082</name>
</gene>
<evidence type="ECO:0000256" key="2">
    <source>
        <dbReference type="ARBA" id="ARBA00013194"/>
    </source>
</evidence>
<comment type="catalytic activity">
    <reaction evidence="1 5">
        <text>[protein]-peptidylproline (omega=180) = [protein]-peptidylproline (omega=0)</text>
        <dbReference type="Rhea" id="RHEA:16237"/>
        <dbReference type="Rhea" id="RHEA-COMP:10747"/>
        <dbReference type="Rhea" id="RHEA-COMP:10748"/>
        <dbReference type="ChEBI" id="CHEBI:83833"/>
        <dbReference type="ChEBI" id="CHEBI:83834"/>
        <dbReference type="EC" id="5.2.1.8"/>
    </reaction>
</comment>
<accession>A0AAP0M872</accession>
<organism evidence="8 9">
    <name type="scientific">Citrus x changshan-huyou</name>
    <dbReference type="NCBI Taxonomy" id="2935761"/>
    <lineage>
        <taxon>Eukaryota</taxon>
        <taxon>Viridiplantae</taxon>
        <taxon>Streptophyta</taxon>
        <taxon>Embryophyta</taxon>
        <taxon>Tracheophyta</taxon>
        <taxon>Spermatophyta</taxon>
        <taxon>Magnoliopsida</taxon>
        <taxon>eudicotyledons</taxon>
        <taxon>Gunneridae</taxon>
        <taxon>Pentapetalae</taxon>
        <taxon>rosids</taxon>
        <taxon>malvids</taxon>
        <taxon>Sapindales</taxon>
        <taxon>Rutaceae</taxon>
        <taxon>Aurantioideae</taxon>
        <taxon>Citrus</taxon>
    </lineage>
</organism>
<evidence type="ECO:0000259" key="7">
    <source>
        <dbReference type="PROSITE" id="PS50059"/>
    </source>
</evidence>
<keyword evidence="4 5" id="KW-0413">Isomerase</keyword>
<dbReference type="PROSITE" id="PS50059">
    <property type="entry name" value="FKBP_PPIASE"/>
    <property type="match status" value="1"/>
</dbReference>